<name>A0A916RSW2_9BACT</name>
<organism evidence="2 3">
    <name type="scientific">Edaphobacter acidisoli</name>
    <dbReference type="NCBI Taxonomy" id="2040573"/>
    <lineage>
        <taxon>Bacteria</taxon>
        <taxon>Pseudomonadati</taxon>
        <taxon>Acidobacteriota</taxon>
        <taxon>Terriglobia</taxon>
        <taxon>Terriglobales</taxon>
        <taxon>Acidobacteriaceae</taxon>
        <taxon>Edaphobacter</taxon>
    </lineage>
</organism>
<dbReference type="Proteomes" id="UP000648801">
    <property type="component" value="Unassembled WGS sequence"/>
</dbReference>
<reference evidence="2" key="2">
    <citation type="submission" date="2020-09" db="EMBL/GenBank/DDBJ databases">
        <authorList>
            <person name="Sun Q."/>
            <person name="Zhou Y."/>
        </authorList>
    </citation>
    <scope>NUCLEOTIDE SEQUENCE</scope>
    <source>
        <strain evidence="2">CGMCC 1.15447</strain>
    </source>
</reference>
<sequence>MKHVPGAKAPFWGRVGVARTEVRAYLRSNGKNNDNSKSNDNDKNNGNSGFLRSALRAPLR</sequence>
<protein>
    <submittedName>
        <fullName evidence="2">Uncharacterized protein</fullName>
    </submittedName>
</protein>
<accession>A0A916RSW2</accession>
<gene>
    <name evidence="2" type="ORF">GCM10011507_19530</name>
</gene>
<feature type="region of interest" description="Disordered" evidence="1">
    <location>
        <begin position="26"/>
        <end position="60"/>
    </location>
</feature>
<evidence type="ECO:0000313" key="2">
    <source>
        <dbReference type="EMBL" id="GGA68101.1"/>
    </source>
</evidence>
<comment type="caution">
    <text evidence="2">The sequence shown here is derived from an EMBL/GenBank/DDBJ whole genome shotgun (WGS) entry which is preliminary data.</text>
</comment>
<evidence type="ECO:0000313" key="3">
    <source>
        <dbReference type="Proteomes" id="UP000648801"/>
    </source>
</evidence>
<dbReference type="AlphaFoldDB" id="A0A916RSW2"/>
<dbReference type="EMBL" id="BMJB01000001">
    <property type="protein sequence ID" value="GGA68101.1"/>
    <property type="molecule type" value="Genomic_DNA"/>
</dbReference>
<keyword evidence="3" id="KW-1185">Reference proteome</keyword>
<reference evidence="2" key="1">
    <citation type="journal article" date="2014" name="Int. J. Syst. Evol. Microbiol.">
        <title>Complete genome sequence of Corynebacterium casei LMG S-19264T (=DSM 44701T), isolated from a smear-ripened cheese.</title>
        <authorList>
            <consortium name="US DOE Joint Genome Institute (JGI-PGF)"/>
            <person name="Walter F."/>
            <person name="Albersmeier A."/>
            <person name="Kalinowski J."/>
            <person name="Ruckert C."/>
        </authorList>
    </citation>
    <scope>NUCLEOTIDE SEQUENCE</scope>
    <source>
        <strain evidence="2">CGMCC 1.15447</strain>
    </source>
</reference>
<evidence type="ECO:0000256" key="1">
    <source>
        <dbReference type="SAM" id="MobiDB-lite"/>
    </source>
</evidence>
<proteinExistence type="predicted"/>